<reference evidence="2 3" key="1">
    <citation type="submission" date="2016-04" db="EMBL/GenBank/DDBJ databases">
        <title>A degradative enzymes factory behind the ericoid mycorrhizal symbiosis.</title>
        <authorList>
            <consortium name="DOE Joint Genome Institute"/>
            <person name="Martino E."/>
            <person name="Morin E."/>
            <person name="Grelet G."/>
            <person name="Kuo A."/>
            <person name="Kohler A."/>
            <person name="Daghino S."/>
            <person name="Barry K."/>
            <person name="Choi C."/>
            <person name="Cichocki N."/>
            <person name="Clum A."/>
            <person name="Copeland A."/>
            <person name="Hainaut M."/>
            <person name="Haridas S."/>
            <person name="Labutti K."/>
            <person name="Lindquist E."/>
            <person name="Lipzen A."/>
            <person name="Khouja H.-R."/>
            <person name="Murat C."/>
            <person name="Ohm R."/>
            <person name="Olson A."/>
            <person name="Spatafora J."/>
            <person name="Veneault-Fourrey C."/>
            <person name="Henrissat B."/>
            <person name="Grigoriev I."/>
            <person name="Martin F."/>
            <person name="Perotto S."/>
        </authorList>
    </citation>
    <scope>NUCLEOTIDE SEQUENCE [LARGE SCALE GENOMIC DNA]</scope>
    <source>
        <strain evidence="2 3">F</strain>
    </source>
</reference>
<feature type="compositionally biased region" description="Basic and acidic residues" evidence="1">
    <location>
        <begin position="111"/>
        <end position="129"/>
    </location>
</feature>
<sequence>MFSLPATDPWPADRSCQARLKMFRHREPFVRLAVLKARPPDSTVRDSPRGLIGEFLPLFICCCPRGFAAGVERAMSKREGEWRPSSKVPGRGDLEAQQTLPPPPRYGTENMQDRVETFDVNTRRSEARTRNTTVSSPYGQRRRANATPRPGRPCPRATANACAHANVNVNINLTTAARHDLYLTSSNSLLQITITSTQASNAGLGPRRRTTSDELGCKRAKEYISTSGVGT</sequence>
<evidence type="ECO:0000313" key="3">
    <source>
        <dbReference type="Proteomes" id="UP000235786"/>
    </source>
</evidence>
<evidence type="ECO:0000256" key="1">
    <source>
        <dbReference type="SAM" id="MobiDB-lite"/>
    </source>
</evidence>
<gene>
    <name evidence="2" type="ORF">L207DRAFT_640602</name>
</gene>
<proteinExistence type="predicted"/>
<dbReference type="Proteomes" id="UP000235786">
    <property type="component" value="Unassembled WGS sequence"/>
</dbReference>
<dbReference type="AlphaFoldDB" id="A0A2J6QZU5"/>
<feature type="compositionally biased region" description="Basic and acidic residues" evidence="1">
    <location>
        <begin position="78"/>
        <end position="94"/>
    </location>
</feature>
<dbReference type="OrthoDB" id="10598749at2759"/>
<evidence type="ECO:0000313" key="2">
    <source>
        <dbReference type="EMBL" id="PMD31787.1"/>
    </source>
</evidence>
<protein>
    <submittedName>
        <fullName evidence="2">Uncharacterized protein</fullName>
    </submittedName>
</protein>
<feature type="region of interest" description="Disordered" evidence="1">
    <location>
        <begin position="78"/>
        <end position="155"/>
    </location>
</feature>
<keyword evidence="3" id="KW-1185">Reference proteome</keyword>
<accession>A0A2J6QZU5</accession>
<organism evidence="2 3">
    <name type="scientific">Hyaloscypha variabilis (strain UAMH 11265 / GT02V1 / F)</name>
    <name type="common">Meliniomyces variabilis</name>
    <dbReference type="NCBI Taxonomy" id="1149755"/>
    <lineage>
        <taxon>Eukaryota</taxon>
        <taxon>Fungi</taxon>
        <taxon>Dikarya</taxon>
        <taxon>Ascomycota</taxon>
        <taxon>Pezizomycotina</taxon>
        <taxon>Leotiomycetes</taxon>
        <taxon>Helotiales</taxon>
        <taxon>Hyaloscyphaceae</taxon>
        <taxon>Hyaloscypha</taxon>
        <taxon>Hyaloscypha variabilis</taxon>
    </lineage>
</organism>
<dbReference type="EMBL" id="KZ613961">
    <property type="protein sequence ID" value="PMD31787.1"/>
    <property type="molecule type" value="Genomic_DNA"/>
</dbReference>
<name>A0A2J6QZU5_HYAVF</name>